<dbReference type="AlphaFoldDB" id="A0A9W6XF71"/>
<dbReference type="Proteomes" id="UP001165121">
    <property type="component" value="Unassembled WGS sequence"/>
</dbReference>
<name>A0A9W6XF71_9STRA</name>
<sequence>MFLDGHFAHVDFDTVTWAKSRGVHLFALPVHTSHFLQPRDVGVYQPFKRLYEGELEQFPLTTGFLPTKNDIMSLTKLPFEKAFAEENARKSFQKAGIYPLSLGRMLDGPISNVPSTDKKTLRHHAMILPHVEILKVSKRQ</sequence>
<comment type="caution">
    <text evidence="2">The sequence shown here is derived from an EMBL/GenBank/DDBJ whole genome shotgun (WGS) entry which is preliminary data.</text>
</comment>
<evidence type="ECO:0000313" key="2">
    <source>
        <dbReference type="EMBL" id="GMF37345.1"/>
    </source>
</evidence>
<evidence type="ECO:0000313" key="3">
    <source>
        <dbReference type="Proteomes" id="UP001165121"/>
    </source>
</evidence>
<dbReference type="OrthoDB" id="128940at2759"/>
<dbReference type="EMBL" id="BSXT01001001">
    <property type="protein sequence ID" value="GMF37345.1"/>
    <property type="molecule type" value="Genomic_DNA"/>
</dbReference>
<keyword evidence="3" id="KW-1185">Reference proteome</keyword>
<dbReference type="GO" id="GO:0003676">
    <property type="term" value="F:nucleic acid binding"/>
    <property type="evidence" value="ECO:0007669"/>
    <property type="project" value="InterPro"/>
</dbReference>
<organism evidence="2 3">
    <name type="scientific">Phytophthora fragariaefolia</name>
    <dbReference type="NCBI Taxonomy" id="1490495"/>
    <lineage>
        <taxon>Eukaryota</taxon>
        <taxon>Sar</taxon>
        <taxon>Stramenopiles</taxon>
        <taxon>Oomycota</taxon>
        <taxon>Peronosporomycetes</taxon>
        <taxon>Peronosporales</taxon>
        <taxon>Peronosporaceae</taxon>
        <taxon>Phytophthora</taxon>
    </lineage>
</organism>
<reference evidence="2" key="1">
    <citation type="submission" date="2023-04" db="EMBL/GenBank/DDBJ databases">
        <title>Phytophthora fragariaefolia NBRC 109709.</title>
        <authorList>
            <person name="Ichikawa N."/>
            <person name="Sato H."/>
            <person name="Tonouchi N."/>
        </authorList>
    </citation>
    <scope>NUCLEOTIDE SEQUENCE</scope>
    <source>
        <strain evidence="2">NBRC 109709</strain>
    </source>
</reference>
<dbReference type="InterPro" id="IPR004875">
    <property type="entry name" value="DDE_SF_endonuclease_dom"/>
</dbReference>
<proteinExistence type="predicted"/>
<dbReference type="Pfam" id="PF03184">
    <property type="entry name" value="DDE_1"/>
    <property type="match status" value="1"/>
</dbReference>
<gene>
    <name evidence="2" type="ORF">Pfra01_001044700</name>
</gene>
<evidence type="ECO:0000259" key="1">
    <source>
        <dbReference type="Pfam" id="PF03184"/>
    </source>
</evidence>
<accession>A0A9W6XF71</accession>
<protein>
    <submittedName>
        <fullName evidence="2">Unnamed protein product</fullName>
    </submittedName>
</protein>
<feature type="domain" description="DDE-1" evidence="1">
    <location>
        <begin position="2"/>
        <end position="62"/>
    </location>
</feature>